<keyword evidence="3" id="KW-0813">Transport</keyword>
<sequence>MTITKPAARHAPASIALHWLMFLLLVAVYATIELREYFPKGSGPREALKAWHFTAGLTVFALVWLRLIIRLLKPPLLILPRLSKWQRHVSNGVHIALYVFMIGMPLLGWLSLSAEGKLLRWFGIHIPALVGRDDAFAERIGELHETIGSAGYVLIGFHAAAALFHHYVLKDDVLMRMFPWRSRARSEAKVKA</sequence>
<proteinExistence type="inferred from homology"/>
<dbReference type="EMBL" id="JAVUPU010000013">
    <property type="protein sequence ID" value="MDT9600887.1"/>
    <property type="molecule type" value="Genomic_DNA"/>
</dbReference>
<evidence type="ECO:0000313" key="16">
    <source>
        <dbReference type="Proteomes" id="UP001259572"/>
    </source>
</evidence>
<evidence type="ECO:0000256" key="6">
    <source>
        <dbReference type="ARBA" id="ARBA00022692"/>
    </source>
</evidence>
<keyword evidence="6 13" id="KW-0812">Transmembrane</keyword>
<evidence type="ECO:0000256" key="4">
    <source>
        <dbReference type="ARBA" id="ARBA00022475"/>
    </source>
</evidence>
<feature type="transmembrane region" description="Helical" evidence="13">
    <location>
        <begin position="50"/>
        <end position="72"/>
    </location>
</feature>
<evidence type="ECO:0000256" key="2">
    <source>
        <dbReference type="ARBA" id="ARBA00004651"/>
    </source>
</evidence>
<keyword evidence="10" id="KW-0408">Iron</keyword>
<evidence type="ECO:0000256" key="3">
    <source>
        <dbReference type="ARBA" id="ARBA00022448"/>
    </source>
</evidence>
<feature type="transmembrane region" description="Helical" evidence="13">
    <location>
        <begin position="149"/>
        <end position="169"/>
    </location>
</feature>
<comment type="subcellular location">
    <subcellularLocation>
        <location evidence="2">Cell membrane</location>
        <topology evidence="2">Multi-pass membrane protein</topology>
    </subcellularLocation>
</comment>
<evidence type="ECO:0000256" key="5">
    <source>
        <dbReference type="ARBA" id="ARBA00022617"/>
    </source>
</evidence>
<dbReference type="InterPro" id="IPR011577">
    <property type="entry name" value="Cyt_b561_bac/Ni-Hgenase"/>
</dbReference>
<evidence type="ECO:0000256" key="1">
    <source>
        <dbReference type="ARBA" id="ARBA00001970"/>
    </source>
</evidence>
<evidence type="ECO:0000256" key="10">
    <source>
        <dbReference type="ARBA" id="ARBA00023004"/>
    </source>
</evidence>
<dbReference type="PANTHER" id="PTHR30529">
    <property type="entry name" value="CYTOCHROME B561"/>
    <property type="match status" value="1"/>
</dbReference>
<dbReference type="RefSeq" id="WP_315728442.1">
    <property type="nucleotide sequence ID" value="NZ_JAVUPU010000013.1"/>
</dbReference>
<keyword evidence="7" id="KW-0479">Metal-binding</keyword>
<evidence type="ECO:0000259" key="14">
    <source>
        <dbReference type="Pfam" id="PF01292"/>
    </source>
</evidence>
<feature type="transmembrane region" description="Helical" evidence="13">
    <location>
        <begin position="93"/>
        <end position="112"/>
    </location>
</feature>
<comment type="similarity">
    <text evidence="12">Belongs to the cytochrome b561 family.</text>
</comment>
<dbReference type="InterPro" id="IPR052168">
    <property type="entry name" value="Cytochrome_b561_oxidase"/>
</dbReference>
<evidence type="ECO:0000256" key="8">
    <source>
        <dbReference type="ARBA" id="ARBA00022982"/>
    </source>
</evidence>
<evidence type="ECO:0000256" key="7">
    <source>
        <dbReference type="ARBA" id="ARBA00022723"/>
    </source>
</evidence>
<reference evidence="15 16" key="1">
    <citation type="submission" date="2023-05" db="EMBL/GenBank/DDBJ databases">
        <authorList>
            <person name="Guo Y."/>
        </authorList>
    </citation>
    <scope>NUCLEOTIDE SEQUENCE [LARGE SCALE GENOMIC DNA]</scope>
    <source>
        <strain evidence="15 16">GR2756</strain>
    </source>
</reference>
<gene>
    <name evidence="15" type="ORF">RQX22_18155</name>
</gene>
<dbReference type="PANTHER" id="PTHR30529:SF3">
    <property type="entry name" value="CYTOCHROME B561 HOMOLOG 1"/>
    <property type="match status" value="1"/>
</dbReference>
<evidence type="ECO:0000256" key="11">
    <source>
        <dbReference type="ARBA" id="ARBA00023136"/>
    </source>
</evidence>
<dbReference type="Proteomes" id="UP001259572">
    <property type="component" value="Unassembled WGS sequence"/>
</dbReference>
<accession>A0ABU3QC87</accession>
<name>A0ABU3QC87_9SPHN</name>
<keyword evidence="16" id="KW-1185">Reference proteome</keyword>
<comment type="cofactor">
    <cofactor evidence="1">
        <name>heme b</name>
        <dbReference type="ChEBI" id="CHEBI:60344"/>
    </cofactor>
</comment>
<evidence type="ECO:0000256" key="9">
    <source>
        <dbReference type="ARBA" id="ARBA00022989"/>
    </source>
</evidence>
<keyword evidence="5" id="KW-0349">Heme</keyword>
<dbReference type="SUPFAM" id="SSF81342">
    <property type="entry name" value="Transmembrane di-heme cytochromes"/>
    <property type="match status" value="1"/>
</dbReference>
<feature type="domain" description="Cytochrome b561 bacterial/Ni-hydrogenase" evidence="14">
    <location>
        <begin position="9"/>
        <end position="180"/>
    </location>
</feature>
<dbReference type="InterPro" id="IPR016174">
    <property type="entry name" value="Di-haem_cyt_TM"/>
</dbReference>
<keyword evidence="11 13" id="KW-0472">Membrane</keyword>
<comment type="caution">
    <text evidence="15">The sequence shown here is derived from an EMBL/GenBank/DDBJ whole genome shotgun (WGS) entry which is preliminary data.</text>
</comment>
<dbReference type="Pfam" id="PF01292">
    <property type="entry name" value="Ni_hydr_CYTB"/>
    <property type="match status" value="1"/>
</dbReference>
<evidence type="ECO:0000256" key="12">
    <source>
        <dbReference type="ARBA" id="ARBA00037975"/>
    </source>
</evidence>
<evidence type="ECO:0000313" key="15">
    <source>
        <dbReference type="EMBL" id="MDT9600887.1"/>
    </source>
</evidence>
<keyword evidence="4" id="KW-1003">Cell membrane</keyword>
<keyword evidence="9 13" id="KW-1133">Transmembrane helix</keyword>
<evidence type="ECO:0000256" key="13">
    <source>
        <dbReference type="SAM" id="Phobius"/>
    </source>
</evidence>
<feature type="transmembrane region" description="Helical" evidence="13">
    <location>
        <begin position="12"/>
        <end position="30"/>
    </location>
</feature>
<organism evidence="15 16">
    <name type="scientific">Sphingosinicella rhizophila</name>
    <dbReference type="NCBI Taxonomy" id="3050082"/>
    <lineage>
        <taxon>Bacteria</taxon>
        <taxon>Pseudomonadati</taxon>
        <taxon>Pseudomonadota</taxon>
        <taxon>Alphaproteobacteria</taxon>
        <taxon>Sphingomonadales</taxon>
        <taxon>Sphingosinicellaceae</taxon>
        <taxon>Sphingosinicella</taxon>
    </lineage>
</organism>
<protein>
    <submittedName>
        <fullName evidence="15">Cytochrome b</fullName>
    </submittedName>
</protein>
<keyword evidence="8" id="KW-0249">Electron transport</keyword>